<dbReference type="AlphaFoldDB" id="A0A814WMB1"/>
<dbReference type="InterPro" id="IPR031481">
    <property type="entry name" value="Glyco_tran_10_N"/>
</dbReference>
<keyword evidence="5" id="KW-0813">Transport</keyword>
<dbReference type="InterPro" id="IPR055270">
    <property type="entry name" value="Glyco_tran_10_C"/>
</dbReference>
<dbReference type="GO" id="GO:0071985">
    <property type="term" value="P:multivesicular body sorting pathway"/>
    <property type="evidence" value="ECO:0007669"/>
    <property type="project" value="InterPro"/>
</dbReference>
<evidence type="ECO:0000256" key="2">
    <source>
        <dbReference type="ARBA" id="ARBA00008451"/>
    </source>
</evidence>
<dbReference type="Gene3D" id="3.10.110.10">
    <property type="entry name" value="Ubiquitin Conjugating Enzyme"/>
    <property type="match status" value="1"/>
</dbReference>
<comment type="subcellular location">
    <subcellularLocation>
        <location evidence="15">Endomembrane system</location>
        <topology evidence="15">Single-pass type II membrane protein</topology>
    </subcellularLocation>
    <subcellularLocation>
        <location evidence="16">Golgi apparatus</location>
        <location evidence="16">Golgi stack membrane</location>
        <topology evidence="16">Single-pass type II membrane protein</topology>
    </subcellularLocation>
</comment>
<accession>A0A814WMB1</accession>
<keyword evidence="14" id="KW-0325">Glycoprotein</keyword>
<dbReference type="SUPFAM" id="SSF54495">
    <property type="entry name" value="UBC-like"/>
    <property type="match status" value="1"/>
</dbReference>
<dbReference type="SUPFAM" id="SSF53756">
    <property type="entry name" value="UDP-Glycosyltransferase/glycogen phosphorylase"/>
    <property type="match status" value="1"/>
</dbReference>
<feature type="domain" description="Fucosyltransferase C-terminal" evidence="17">
    <location>
        <begin position="576"/>
        <end position="744"/>
    </location>
</feature>
<dbReference type="EC" id="2.4.1.-" evidence="16"/>
<name>A0A814WMB1_9BILA</name>
<dbReference type="InterPro" id="IPR036388">
    <property type="entry name" value="WH-like_DNA-bd_sf"/>
</dbReference>
<dbReference type="InterPro" id="IPR014041">
    <property type="entry name" value="ESCRT-II_cplx_Vps25-sub_N"/>
</dbReference>
<dbReference type="InterPro" id="IPR008570">
    <property type="entry name" value="ESCRT-II_cplx_Vps25-sub"/>
</dbReference>
<dbReference type="Pfam" id="PF00852">
    <property type="entry name" value="Glyco_transf_10"/>
    <property type="match status" value="1"/>
</dbReference>
<comment type="similarity">
    <text evidence="2">Belongs to the ubiquitin-conjugating enzyme family. UFC1 subfamily.</text>
</comment>
<evidence type="ECO:0000256" key="5">
    <source>
        <dbReference type="ARBA" id="ARBA00022448"/>
    </source>
</evidence>
<comment type="similarity">
    <text evidence="3 16">Belongs to the glycosyltransferase 10 family.</text>
</comment>
<dbReference type="Gene3D" id="3.40.50.11660">
    <property type="entry name" value="Glycosyl transferase family 10, C-terminal domain"/>
    <property type="match status" value="1"/>
</dbReference>
<dbReference type="GO" id="GO:0032580">
    <property type="term" value="C:Golgi cisterna membrane"/>
    <property type="evidence" value="ECO:0007669"/>
    <property type="project" value="UniProtKB-SubCell"/>
</dbReference>
<evidence type="ECO:0000256" key="4">
    <source>
        <dbReference type="ARBA" id="ARBA00009674"/>
    </source>
</evidence>
<feature type="domain" description="Fucosyltransferase N-terminal" evidence="18">
    <location>
        <begin position="423"/>
        <end position="536"/>
    </location>
</feature>
<evidence type="ECO:0000256" key="14">
    <source>
        <dbReference type="ARBA" id="ARBA00023180"/>
    </source>
</evidence>
<keyword evidence="12 16" id="KW-1133">Transmembrane helix</keyword>
<dbReference type="GO" id="GO:0061657">
    <property type="term" value="F:UFM1 conjugating enzyme activity"/>
    <property type="evidence" value="ECO:0007669"/>
    <property type="project" value="InterPro"/>
</dbReference>
<dbReference type="GO" id="GO:0008417">
    <property type="term" value="F:fucosyltransferase activity"/>
    <property type="evidence" value="ECO:0007669"/>
    <property type="project" value="UniProtKB-ARBA"/>
</dbReference>
<keyword evidence="13 16" id="KW-0472">Membrane</keyword>
<dbReference type="InterPro" id="IPR036390">
    <property type="entry name" value="WH_DNA-bd_sf"/>
</dbReference>
<dbReference type="InterPro" id="IPR016135">
    <property type="entry name" value="UBQ-conjugating_enzyme/RWD"/>
</dbReference>
<keyword evidence="11" id="KW-0735">Signal-anchor</keyword>
<dbReference type="OrthoDB" id="427096at2759"/>
<dbReference type="InterPro" id="IPR014806">
    <property type="entry name" value="Ufc1"/>
</dbReference>
<keyword evidence="8 16" id="KW-0812">Transmembrane</keyword>
<dbReference type="FunFam" id="3.40.50.11660:FF:000002">
    <property type="entry name" value="Alpha-(1,3)-fucosyltransferase"/>
    <property type="match status" value="1"/>
</dbReference>
<dbReference type="GO" id="GO:1990592">
    <property type="term" value="P:protein K69-linked ufmylation"/>
    <property type="evidence" value="ECO:0007669"/>
    <property type="project" value="TreeGrafter"/>
</dbReference>
<comment type="similarity">
    <text evidence="4">Belongs to the VPS25 family.</text>
</comment>
<dbReference type="Gene3D" id="1.10.10.10">
    <property type="entry name" value="Winged helix-like DNA-binding domain superfamily/Winged helix DNA-binding domain"/>
    <property type="match status" value="1"/>
</dbReference>
<dbReference type="GO" id="GO:0016236">
    <property type="term" value="P:macroautophagy"/>
    <property type="evidence" value="ECO:0007669"/>
    <property type="project" value="UniProtKB-ARBA"/>
</dbReference>
<dbReference type="CDD" id="cd11686">
    <property type="entry name" value="UBCc_UFC1"/>
    <property type="match status" value="1"/>
</dbReference>
<evidence type="ECO:0000259" key="17">
    <source>
        <dbReference type="Pfam" id="PF00852"/>
    </source>
</evidence>
<evidence type="ECO:0000256" key="9">
    <source>
        <dbReference type="ARBA" id="ARBA00022786"/>
    </source>
</evidence>
<dbReference type="Pfam" id="PF08694">
    <property type="entry name" value="UFC1"/>
    <property type="match status" value="1"/>
</dbReference>
<dbReference type="SUPFAM" id="SSF46785">
    <property type="entry name" value="Winged helix' DNA-binding domain"/>
    <property type="match status" value="2"/>
</dbReference>
<keyword evidence="9" id="KW-0833">Ubl conjugation pathway</keyword>
<dbReference type="PANTHER" id="PTHR12921">
    <property type="entry name" value="UBIQUITIN-FOLD MODIFIER-CONJUGATING ENZYME 1"/>
    <property type="match status" value="1"/>
</dbReference>
<proteinExistence type="inferred from homology"/>
<evidence type="ECO:0000256" key="13">
    <source>
        <dbReference type="ARBA" id="ARBA00023136"/>
    </source>
</evidence>
<dbReference type="FunFam" id="1.10.10.10:FF:000141">
    <property type="entry name" value="vacuolar protein-sorting-associated protein 25"/>
    <property type="match status" value="1"/>
</dbReference>
<comment type="pathway">
    <text evidence="1">Protein modification; protein glycosylation.</text>
</comment>
<protein>
    <recommendedName>
        <fullName evidence="16">Fucosyltransferase</fullName>
        <ecNumber evidence="16">2.4.1.-</ecNumber>
    </recommendedName>
</protein>
<evidence type="ECO:0000256" key="3">
    <source>
        <dbReference type="ARBA" id="ARBA00008919"/>
    </source>
</evidence>
<organism evidence="19 20">
    <name type="scientific">Rotaria sordida</name>
    <dbReference type="NCBI Taxonomy" id="392033"/>
    <lineage>
        <taxon>Eukaryota</taxon>
        <taxon>Metazoa</taxon>
        <taxon>Spiralia</taxon>
        <taxon>Gnathifera</taxon>
        <taxon>Rotifera</taxon>
        <taxon>Eurotatoria</taxon>
        <taxon>Bdelloidea</taxon>
        <taxon>Philodinida</taxon>
        <taxon>Philodinidae</taxon>
        <taxon>Rotaria</taxon>
    </lineage>
</organism>
<dbReference type="UniPathway" id="UPA00378"/>
<evidence type="ECO:0000259" key="18">
    <source>
        <dbReference type="Pfam" id="PF17039"/>
    </source>
</evidence>
<dbReference type="GO" id="GO:0000814">
    <property type="term" value="C:ESCRT II complex"/>
    <property type="evidence" value="ECO:0007669"/>
    <property type="project" value="InterPro"/>
</dbReference>
<evidence type="ECO:0000256" key="11">
    <source>
        <dbReference type="ARBA" id="ARBA00022968"/>
    </source>
</evidence>
<dbReference type="Pfam" id="PF17039">
    <property type="entry name" value="Glyco_tran_10_N"/>
    <property type="match status" value="1"/>
</dbReference>
<keyword evidence="16" id="KW-0333">Golgi apparatus</keyword>
<evidence type="ECO:0000256" key="7">
    <source>
        <dbReference type="ARBA" id="ARBA00022679"/>
    </source>
</evidence>
<comment type="caution">
    <text evidence="19">The sequence shown here is derived from an EMBL/GenBank/DDBJ whole genome shotgun (WGS) entry which is preliminary data.</text>
</comment>
<evidence type="ECO:0000256" key="10">
    <source>
        <dbReference type="ARBA" id="ARBA00022927"/>
    </source>
</evidence>
<dbReference type="EMBL" id="CAJNOO010001832">
    <property type="protein sequence ID" value="CAF1204297.1"/>
    <property type="molecule type" value="Genomic_DNA"/>
</dbReference>
<evidence type="ECO:0000313" key="20">
    <source>
        <dbReference type="Proteomes" id="UP000663882"/>
    </source>
</evidence>
<sequence length="793" mass="94527">MTSTKISDISWYHDFPPFFTLQSNLDTRRKQIDAWCSLIIDYCRLKKICTFDVNDASKFPPFFNVKIHRQLDNNFIHILLEELRIRGHIEWEDKNKRRCLIFWKSPEEWAKTIYQWITSRGMNGTVCTFYELLHGDDTRSAEFHNIDSKLFRRILNELEKRDQAIIFSENGADGMVDEVTKKTLSNIPLLKTKASPRDGEQWRQRLKEELQALIQYVKNNKDADNDWFRLESNQEGTRWWGKAWTIQDMLRYEFDIEFDIPVTYPMTAPEIAIPDLDGKTAKMYRGGKICMTDHFQPLWARNVPRFGIAHALALGLGPWLAVEIPDLIARGVVVHKERETASVYQINFIRFICLRTQYLIIMFKKCQIRGFRAIIFFLILIFLFLYTVDNNQNQSSKVFSTDIFYINTTISIPIQKFKHQSYRLVLLWTSLFTDYYWHQESLFNLSRIISCSPIHQCQFTRDKSKLSQASLVALHLYDINRNELPQRKQLQTDNQNWIFITGESPINFYYQNPSFYPQILDQYFDRAISYKYESPFTIFTPIVESRILSNEIKSNLSLSYTHEIQYERQLNIKSLKLKKKPIAWIVSNCITFSQREKYVEKLKNFIHIDIYGKCGKLCSKENKHQCDINLHEYYFYLAFENSRCNSYITEKFWNIISDNTHRLVPIVMGANENDYKRIAPKQSHIHVNNYKTPEDLAKYLNYLINNPEKYLEYLQWREYTKIELRIPETWMSLLCPLCQMAYETPLSIYERLNFSSWYNPKIECHHSDVKVFTQCKQTNLNVWMSWIHNIKCP</sequence>
<dbReference type="Pfam" id="PF05871">
    <property type="entry name" value="ESCRT-II"/>
    <property type="match status" value="1"/>
</dbReference>
<keyword evidence="10" id="KW-0653">Protein transport</keyword>
<evidence type="ECO:0000256" key="15">
    <source>
        <dbReference type="ARBA" id="ARBA00060399"/>
    </source>
</evidence>
<feature type="transmembrane region" description="Helical" evidence="16">
    <location>
        <begin position="370"/>
        <end position="388"/>
    </location>
</feature>
<gene>
    <name evidence="19" type="ORF">RFH988_LOCUS24781</name>
</gene>
<dbReference type="Proteomes" id="UP000663882">
    <property type="component" value="Unassembled WGS sequence"/>
</dbReference>
<evidence type="ECO:0000256" key="1">
    <source>
        <dbReference type="ARBA" id="ARBA00004922"/>
    </source>
</evidence>
<dbReference type="Gene3D" id="1.10.10.570">
    <property type="entry name" value="Winged helix' DNA-binding domain. Chain C. Domain 1"/>
    <property type="match status" value="1"/>
</dbReference>
<dbReference type="InterPro" id="IPR038577">
    <property type="entry name" value="GT10-like_C_sf"/>
</dbReference>
<keyword evidence="6 16" id="KW-0328">Glycosyltransferase</keyword>
<evidence type="ECO:0000313" key="19">
    <source>
        <dbReference type="EMBL" id="CAF1204297.1"/>
    </source>
</evidence>
<evidence type="ECO:0000256" key="16">
    <source>
        <dbReference type="RuleBase" id="RU003832"/>
    </source>
</evidence>
<keyword evidence="7 16" id="KW-0808">Transferase</keyword>
<evidence type="ECO:0000256" key="8">
    <source>
        <dbReference type="ARBA" id="ARBA00022692"/>
    </source>
</evidence>
<dbReference type="PANTHER" id="PTHR12921:SF0">
    <property type="entry name" value="UBIQUITIN-FOLD MODIFIER-CONJUGATING ENZYME 1"/>
    <property type="match status" value="1"/>
</dbReference>
<evidence type="ECO:0000256" key="6">
    <source>
        <dbReference type="ARBA" id="ARBA00022676"/>
    </source>
</evidence>
<reference evidence="19" key="1">
    <citation type="submission" date="2021-02" db="EMBL/GenBank/DDBJ databases">
        <authorList>
            <person name="Nowell W R."/>
        </authorList>
    </citation>
    <scope>NUCLEOTIDE SEQUENCE</scope>
</reference>
<evidence type="ECO:0000256" key="12">
    <source>
        <dbReference type="ARBA" id="ARBA00022989"/>
    </source>
</evidence>
<dbReference type="GO" id="GO:0015031">
    <property type="term" value="P:protein transport"/>
    <property type="evidence" value="ECO:0007669"/>
    <property type="project" value="UniProtKB-KW"/>
</dbReference>